<dbReference type="AlphaFoldDB" id="A0A811KA55"/>
<dbReference type="PRINTS" id="PR00249">
    <property type="entry name" value="GPCRSECRETIN"/>
</dbReference>
<feature type="transmembrane region" description="Helical" evidence="5">
    <location>
        <begin position="28"/>
        <end position="51"/>
    </location>
</feature>
<name>A0A811KA55_9BILA</name>
<evidence type="ECO:0000313" key="8">
    <source>
        <dbReference type="Proteomes" id="UP000614601"/>
    </source>
</evidence>
<dbReference type="GO" id="GO:0008528">
    <property type="term" value="F:G protein-coupled peptide receptor activity"/>
    <property type="evidence" value="ECO:0007669"/>
    <property type="project" value="TreeGrafter"/>
</dbReference>
<dbReference type="Gene3D" id="1.20.1070.10">
    <property type="entry name" value="Rhodopsin 7-helix transmembrane proteins"/>
    <property type="match status" value="1"/>
</dbReference>
<evidence type="ECO:0000256" key="5">
    <source>
        <dbReference type="SAM" id="Phobius"/>
    </source>
</evidence>
<dbReference type="EMBL" id="CAJFDH010000002">
    <property type="protein sequence ID" value="CAD5212631.1"/>
    <property type="molecule type" value="Genomic_DNA"/>
</dbReference>
<keyword evidence="2 5" id="KW-0812">Transmembrane</keyword>
<evidence type="ECO:0000256" key="3">
    <source>
        <dbReference type="ARBA" id="ARBA00022989"/>
    </source>
</evidence>
<dbReference type="Proteomes" id="UP000614601">
    <property type="component" value="Unassembled WGS sequence"/>
</dbReference>
<keyword evidence="8" id="KW-1185">Reference proteome</keyword>
<dbReference type="InterPro" id="IPR000832">
    <property type="entry name" value="GPCR_2_secretin-like"/>
</dbReference>
<evidence type="ECO:0000313" key="7">
    <source>
        <dbReference type="EMBL" id="CAD5212631.1"/>
    </source>
</evidence>
<comment type="caution">
    <text evidence="7">The sequence shown here is derived from an EMBL/GenBank/DDBJ whole genome shotgun (WGS) entry which is preliminary data.</text>
</comment>
<dbReference type="InterPro" id="IPR017981">
    <property type="entry name" value="GPCR_2-like_7TM"/>
</dbReference>
<sequence length="316" mass="37154">MIPPEYDYDNETIILEDDVEHEITHETLIAWFCVFSYAISTILCVISLRIFRHYQKLWCLRNLIHFNFILCIVIHNMAWLTALFSSYFGAYKCVITFILFEVIKFCVTSIFCWMLVEGVYLYMSVMHCLHAYKVNYFACASIGWGIPLLLTGRKLATLGLQELEDILRCFYIDESLDTWSVYLIIGIIMINLVILFVIIYVLFAKFRKVEQKEWKTIRNLLRALLFLCPLLGINYLFTLYQPQHPEWLAQLIVYYTLAVNSTQGIFISICFCFYNDEVRSCISRSARQTYYSLSVRVHEIRRKSLDGSQMTFIGNA</sequence>
<gene>
    <name evidence="7" type="ORF">BOKJ2_LOCUS4432</name>
</gene>
<comment type="subcellular location">
    <subcellularLocation>
        <location evidence="1">Membrane</location>
        <topology evidence="1">Multi-pass membrane protein</topology>
    </subcellularLocation>
</comment>
<dbReference type="InterPro" id="IPR050332">
    <property type="entry name" value="GPCR_2"/>
</dbReference>
<dbReference type="PROSITE" id="PS50261">
    <property type="entry name" value="G_PROTEIN_RECEP_F2_4"/>
    <property type="match status" value="1"/>
</dbReference>
<dbReference type="EMBL" id="CAJFCW020000002">
    <property type="protein sequence ID" value="CAG9097000.1"/>
    <property type="molecule type" value="Genomic_DNA"/>
</dbReference>
<protein>
    <recommendedName>
        <fullName evidence="6">G-protein coupled receptors family 2 profile 2 domain-containing protein</fullName>
    </recommendedName>
</protein>
<dbReference type="Pfam" id="PF00002">
    <property type="entry name" value="7tm_2"/>
    <property type="match status" value="1"/>
</dbReference>
<dbReference type="Proteomes" id="UP000783686">
    <property type="component" value="Unassembled WGS sequence"/>
</dbReference>
<feature type="transmembrane region" description="Helical" evidence="5">
    <location>
        <begin position="63"/>
        <end position="88"/>
    </location>
</feature>
<evidence type="ECO:0000256" key="1">
    <source>
        <dbReference type="ARBA" id="ARBA00004141"/>
    </source>
</evidence>
<dbReference type="GO" id="GO:0007166">
    <property type="term" value="P:cell surface receptor signaling pathway"/>
    <property type="evidence" value="ECO:0007669"/>
    <property type="project" value="InterPro"/>
</dbReference>
<dbReference type="PANTHER" id="PTHR45620">
    <property type="entry name" value="PDF RECEPTOR-LIKE PROTEIN-RELATED"/>
    <property type="match status" value="1"/>
</dbReference>
<feature type="transmembrane region" description="Helical" evidence="5">
    <location>
        <begin position="94"/>
        <end position="122"/>
    </location>
</feature>
<feature type="domain" description="G-protein coupled receptors family 2 profile 2" evidence="6">
    <location>
        <begin position="29"/>
        <end position="275"/>
    </location>
</feature>
<dbReference type="OrthoDB" id="1100386at2759"/>
<keyword evidence="4 5" id="KW-0472">Membrane</keyword>
<keyword evidence="3 5" id="KW-1133">Transmembrane helix</keyword>
<evidence type="ECO:0000256" key="2">
    <source>
        <dbReference type="ARBA" id="ARBA00022692"/>
    </source>
</evidence>
<feature type="transmembrane region" description="Helical" evidence="5">
    <location>
        <begin position="252"/>
        <end position="274"/>
    </location>
</feature>
<feature type="transmembrane region" description="Helical" evidence="5">
    <location>
        <begin position="223"/>
        <end position="240"/>
    </location>
</feature>
<feature type="transmembrane region" description="Helical" evidence="5">
    <location>
        <begin position="134"/>
        <end position="150"/>
    </location>
</feature>
<accession>A0A811KA55</accession>
<feature type="transmembrane region" description="Helical" evidence="5">
    <location>
        <begin position="181"/>
        <end position="203"/>
    </location>
</feature>
<evidence type="ECO:0000256" key="4">
    <source>
        <dbReference type="ARBA" id="ARBA00023136"/>
    </source>
</evidence>
<dbReference type="GO" id="GO:0005886">
    <property type="term" value="C:plasma membrane"/>
    <property type="evidence" value="ECO:0007669"/>
    <property type="project" value="TreeGrafter"/>
</dbReference>
<reference evidence="7" key="1">
    <citation type="submission" date="2020-09" db="EMBL/GenBank/DDBJ databases">
        <authorList>
            <person name="Kikuchi T."/>
        </authorList>
    </citation>
    <scope>NUCLEOTIDE SEQUENCE</scope>
    <source>
        <strain evidence="7">SH1</strain>
    </source>
</reference>
<proteinExistence type="predicted"/>
<evidence type="ECO:0000259" key="6">
    <source>
        <dbReference type="PROSITE" id="PS50261"/>
    </source>
</evidence>
<dbReference type="GO" id="GO:0007188">
    <property type="term" value="P:adenylate cyclase-modulating G protein-coupled receptor signaling pathway"/>
    <property type="evidence" value="ECO:0007669"/>
    <property type="project" value="TreeGrafter"/>
</dbReference>
<organism evidence="7 8">
    <name type="scientific">Bursaphelenchus okinawaensis</name>
    <dbReference type="NCBI Taxonomy" id="465554"/>
    <lineage>
        <taxon>Eukaryota</taxon>
        <taxon>Metazoa</taxon>
        <taxon>Ecdysozoa</taxon>
        <taxon>Nematoda</taxon>
        <taxon>Chromadorea</taxon>
        <taxon>Rhabditida</taxon>
        <taxon>Tylenchina</taxon>
        <taxon>Tylenchomorpha</taxon>
        <taxon>Aphelenchoidea</taxon>
        <taxon>Aphelenchoididae</taxon>
        <taxon>Bursaphelenchus</taxon>
    </lineage>
</organism>